<protein>
    <recommendedName>
        <fullName evidence="1">Putative tail fiber protein gp53-like C-terminal domain-containing protein</fullName>
    </recommendedName>
</protein>
<organism evidence="2">
    <name type="scientific">marine sediment metagenome</name>
    <dbReference type="NCBI Taxonomy" id="412755"/>
    <lineage>
        <taxon>unclassified sequences</taxon>
        <taxon>metagenomes</taxon>
        <taxon>ecological metagenomes</taxon>
    </lineage>
</organism>
<evidence type="ECO:0000259" key="1">
    <source>
        <dbReference type="Pfam" id="PF21882"/>
    </source>
</evidence>
<dbReference type="Pfam" id="PF21882">
    <property type="entry name" value="Gp53-like_C"/>
    <property type="match status" value="1"/>
</dbReference>
<dbReference type="AlphaFoldDB" id="A0A0F9R4L8"/>
<reference evidence="2" key="1">
    <citation type="journal article" date="2015" name="Nature">
        <title>Complex archaea that bridge the gap between prokaryotes and eukaryotes.</title>
        <authorList>
            <person name="Spang A."/>
            <person name="Saw J.H."/>
            <person name="Jorgensen S.L."/>
            <person name="Zaremba-Niedzwiedzka K."/>
            <person name="Martijn J."/>
            <person name="Lind A.E."/>
            <person name="van Eijk R."/>
            <person name="Schleper C."/>
            <person name="Guy L."/>
            <person name="Ettema T.J."/>
        </authorList>
    </citation>
    <scope>NUCLEOTIDE SEQUENCE</scope>
</reference>
<name>A0A0F9R4L8_9ZZZZ</name>
<sequence length="133" mass="13903">MATWPENGDKNWNTKMKANIDVGHDAGGTHKKSQMLIDMEWSPTSYTGGENSTLPNGLIIKVGTSDSIAGAANATITFGSAFSDATYKVTLGKNSAISTNSFGCSTGNKAAGSFKIYNNGGTTSTFDWIAIGH</sequence>
<comment type="caution">
    <text evidence="2">The sequence shown here is derived from an EMBL/GenBank/DDBJ whole genome shotgun (WGS) entry which is preliminary data.</text>
</comment>
<gene>
    <name evidence="2" type="ORF">LCGC14_0622120</name>
</gene>
<evidence type="ECO:0000313" key="2">
    <source>
        <dbReference type="EMBL" id="KKN51520.1"/>
    </source>
</evidence>
<accession>A0A0F9R4L8</accession>
<dbReference type="EMBL" id="LAZR01001061">
    <property type="protein sequence ID" value="KKN51520.1"/>
    <property type="molecule type" value="Genomic_DNA"/>
</dbReference>
<feature type="domain" description="Putative tail fiber protein gp53-like C-terminal" evidence="1">
    <location>
        <begin position="54"/>
        <end position="133"/>
    </location>
</feature>
<dbReference type="InterPro" id="IPR054075">
    <property type="entry name" value="Gp53-like_C"/>
</dbReference>
<proteinExistence type="predicted"/>
<dbReference type="Gene3D" id="2.60.40.3940">
    <property type="match status" value="1"/>
</dbReference>